<dbReference type="Pfam" id="PF07394">
    <property type="entry name" value="DUF1501"/>
    <property type="match status" value="1"/>
</dbReference>
<accession>A0A383DCN2</accession>
<proteinExistence type="predicted"/>
<gene>
    <name evidence="1" type="ORF">METZ01_LOCUS494903</name>
</gene>
<feature type="non-terminal residue" evidence="1">
    <location>
        <position position="1"/>
    </location>
</feature>
<protein>
    <recommendedName>
        <fullName evidence="2">DUF1501 domain-containing protein</fullName>
    </recommendedName>
</protein>
<evidence type="ECO:0000313" key="1">
    <source>
        <dbReference type="EMBL" id="SVE42049.1"/>
    </source>
</evidence>
<organism evidence="1">
    <name type="scientific">marine metagenome</name>
    <dbReference type="NCBI Taxonomy" id="408172"/>
    <lineage>
        <taxon>unclassified sequences</taxon>
        <taxon>metagenomes</taxon>
        <taxon>ecological metagenomes</taxon>
    </lineage>
</organism>
<evidence type="ECO:0008006" key="2">
    <source>
        <dbReference type="Google" id="ProtNLM"/>
    </source>
</evidence>
<name>A0A383DCN2_9ZZZZ</name>
<dbReference type="AlphaFoldDB" id="A0A383DCN2"/>
<dbReference type="InterPro" id="IPR010869">
    <property type="entry name" value="DUF1501"/>
</dbReference>
<dbReference type="EMBL" id="UINC01216066">
    <property type="protein sequence ID" value="SVE42049.1"/>
    <property type="molecule type" value="Genomic_DNA"/>
</dbReference>
<reference evidence="1" key="1">
    <citation type="submission" date="2018-05" db="EMBL/GenBank/DDBJ databases">
        <authorList>
            <person name="Lanie J.A."/>
            <person name="Ng W.-L."/>
            <person name="Kazmierczak K.M."/>
            <person name="Andrzejewski T.M."/>
            <person name="Davidsen T.M."/>
            <person name="Wayne K.J."/>
            <person name="Tettelin H."/>
            <person name="Glass J.I."/>
            <person name="Rusch D."/>
            <person name="Podicherti R."/>
            <person name="Tsui H.-C.T."/>
            <person name="Winkler M.E."/>
        </authorList>
    </citation>
    <scope>NUCLEOTIDE SEQUENCE</scope>
</reference>
<sequence length="83" mass="9009">RDHWSRVMSVFLAGGGMNNGQVIGATDPKGGEPADRPVYLGEVFATLYRNVGIDVTKTQLRDLSGRPQFLVDNGHEPIDELVG</sequence>